<feature type="transmembrane region" description="Helical" evidence="1">
    <location>
        <begin position="341"/>
        <end position="364"/>
    </location>
</feature>
<feature type="domain" description="CSC1/OSCA1-like cytosolic" evidence="2">
    <location>
        <begin position="220"/>
        <end position="328"/>
    </location>
</feature>
<feature type="transmembrane region" description="Helical" evidence="1">
    <location>
        <begin position="460"/>
        <end position="481"/>
    </location>
</feature>
<evidence type="ECO:0000313" key="3">
    <source>
        <dbReference type="EMBL" id="CAG9335598.1"/>
    </source>
</evidence>
<dbReference type="EMBL" id="CAJZBQ010000062">
    <property type="protein sequence ID" value="CAG9335598.1"/>
    <property type="molecule type" value="Genomic_DNA"/>
</dbReference>
<keyword evidence="1" id="KW-0472">Membrane</keyword>
<sequence>MNSEKAAFKMSDWYKDENKFIVSKCLILRHEHIDIHDVMSLWLYSMYLPKPKISKNHEITYHFTSMSSSPQISLSIIESSEFISQIVFSSIILFYDPEKPESCNWLAAILQNSNLLKSKRKCLIVALTKNYEVFGKELAALYRIKFSIVDPKSKISINEQCFNFCKNCAISENNWKRKRFCIFLRASLKSYKIYFTLQKEFADEFLGLYVVPNLAQSYIVHKNLLDAEEKLEHYKKYQESHHSRKEIRTGIFKTEDAIEYYESLIKKCQKDYKDNLKEKRIGNSGFAYATFRTTESAARAKRHLMEMKKMLNWVVRTAPAPEEIKWENMEEDYEVLKWQRWLLMIFFIILFFIFVTPAGFLYLVKEGLSSFNGEQFVHGLFKDNFPTLVLLFFQAVIVNYSVWYIVQKEQRVHLSVETTSRLVKYLLFMGFYIFLLQALGSQTLIQLTLEGFWGSWGMRLPIAITQTGVFFTIFIINQAFLANGFDLLQPIIIIVTKFRLSFAETEKEKLLAQEALSFDYAYEFALSLNSLLIVCATQ</sequence>
<accession>A0AAU9KD24</accession>
<name>A0AAU9KD24_9CILI</name>
<keyword evidence="1" id="KW-1133">Transmembrane helix</keyword>
<evidence type="ECO:0000259" key="2">
    <source>
        <dbReference type="Pfam" id="PF14703"/>
    </source>
</evidence>
<dbReference type="Pfam" id="PF14703">
    <property type="entry name" value="PHM7_cyt"/>
    <property type="match status" value="1"/>
</dbReference>
<feature type="transmembrane region" description="Helical" evidence="1">
    <location>
        <begin position="384"/>
        <end position="406"/>
    </location>
</feature>
<dbReference type="GO" id="GO:0005227">
    <property type="term" value="F:calcium-activated cation channel activity"/>
    <property type="evidence" value="ECO:0007669"/>
    <property type="project" value="InterPro"/>
</dbReference>
<evidence type="ECO:0000256" key="1">
    <source>
        <dbReference type="SAM" id="Phobius"/>
    </source>
</evidence>
<dbReference type="GO" id="GO:0005886">
    <property type="term" value="C:plasma membrane"/>
    <property type="evidence" value="ECO:0007669"/>
    <property type="project" value="TreeGrafter"/>
</dbReference>
<dbReference type="Proteomes" id="UP001162131">
    <property type="component" value="Unassembled WGS sequence"/>
</dbReference>
<organism evidence="3 4">
    <name type="scientific">Blepharisma stoltei</name>
    <dbReference type="NCBI Taxonomy" id="1481888"/>
    <lineage>
        <taxon>Eukaryota</taxon>
        <taxon>Sar</taxon>
        <taxon>Alveolata</taxon>
        <taxon>Ciliophora</taxon>
        <taxon>Postciliodesmatophora</taxon>
        <taxon>Heterotrichea</taxon>
        <taxon>Heterotrichida</taxon>
        <taxon>Blepharismidae</taxon>
        <taxon>Blepharisma</taxon>
    </lineage>
</organism>
<proteinExistence type="predicted"/>
<reference evidence="3" key="1">
    <citation type="submission" date="2021-09" db="EMBL/GenBank/DDBJ databases">
        <authorList>
            <consortium name="AG Swart"/>
            <person name="Singh M."/>
            <person name="Singh A."/>
            <person name="Seah K."/>
            <person name="Emmerich C."/>
        </authorList>
    </citation>
    <scope>NUCLEOTIDE SEQUENCE</scope>
    <source>
        <strain evidence="3">ATCC30299</strain>
    </source>
</reference>
<dbReference type="AlphaFoldDB" id="A0AAU9KD24"/>
<dbReference type="InterPro" id="IPR027815">
    <property type="entry name" value="CSC1/OSCA1-like_cyt"/>
</dbReference>
<protein>
    <recommendedName>
        <fullName evidence="2">CSC1/OSCA1-like cytosolic domain-containing protein</fullName>
    </recommendedName>
</protein>
<comment type="caution">
    <text evidence="3">The sequence shown here is derived from an EMBL/GenBank/DDBJ whole genome shotgun (WGS) entry which is preliminary data.</text>
</comment>
<dbReference type="PANTHER" id="PTHR13018">
    <property type="entry name" value="PROBABLE MEMBRANE PROTEIN DUF221-RELATED"/>
    <property type="match status" value="1"/>
</dbReference>
<evidence type="ECO:0000313" key="4">
    <source>
        <dbReference type="Proteomes" id="UP001162131"/>
    </source>
</evidence>
<keyword evidence="1" id="KW-0812">Transmembrane</keyword>
<gene>
    <name evidence="3" type="ORF">BSTOLATCC_MIC64063</name>
</gene>
<dbReference type="InterPro" id="IPR045122">
    <property type="entry name" value="Csc1-like"/>
</dbReference>
<feature type="transmembrane region" description="Helical" evidence="1">
    <location>
        <begin position="422"/>
        <end position="440"/>
    </location>
</feature>
<keyword evidence="4" id="KW-1185">Reference proteome</keyword>